<protein>
    <recommendedName>
        <fullName evidence="5">Extracellular membrane protein CFEM domain-containing protein</fullName>
    </recommendedName>
</protein>
<dbReference type="EMBL" id="JANIEX010000013">
    <property type="protein sequence ID" value="KAJ3576357.1"/>
    <property type="molecule type" value="Genomic_DNA"/>
</dbReference>
<evidence type="ECO:0000256" key="2">
    <source>
        <dbReference type="SAM" id="SignalP"/>
    </source>
</evidence>
<gene>
    <name evidence="3" type="ORF">NP233_g471</name>
</gene>
<evidence type="ECO:0000313" key="3">
    <source>
        <dbReference type="EMBL" id="KAJ3576357.1"/>
    </source>
</evidence>
<feature type="region of interest" description="Disordered" evidence="1">
    <location>
        <begin position="143"/>
        <end position="198"/>
    </location>
</feature>
<feature type="compositionally biased region" description="Gly residues" evidence="1">
    <location>
        <begin position="175"/>
        <end position="190"/>
    </location>
</feature>
<name>A0AAD5Z0A1_9AGAR</name>
<dbReference type="Proteomes" id="UP001213000">
    <property type="component" value="Unassembled WGS sequence"/>
</dbReference>
<evidence type="ECO:0008006" key="5">
    <source>
        <dbReference type="Google" id="ProtNLM"/>
    </source>
</evidence>
<feature type="signal peptide" evidence="2">
    <location>
        <begin position="1"/>
        <end position="21"/>
    </location>
</feature>
<reference evidence="3" key="1">
    <citation type="submission" date="2022-07" db="EMBL/GenBank/DDBJ databases">
        <title>Genome Sequence of Leucocoprinus birnbaumii.</title>
        <authorList>
            <person name="Buettner E."/>
        </authorList>
    </citation>
    <scope>NUCLEOTIDE SEQUENCE</scope>
    <source>
        <strain evidence="3">VT141</strain>
    </source>
</reference>
<organism evidence="3 4">
    <name type="scientific">Leucocoprinus birnbaumii</name>
    <dbReference type="NCBI Taxonomy" id="56174"/>
    <lineage>
        <taxon>Eukaryota</taxon>
        <taxon>Fungi</taxon>
        <taxon>Dikarya</taxon>
        <taxon>Basidiomycota</taxon>
        <taxon>Agaricomycotina</taxon>
        <taxon>Agaricomycetes</taxon>
        <taxon>Agaricomycetidae</taxon>
        <taxon>Agaricales</taxon>
        <taxon>Agaricineae</taxon>
        <taxon>Agaricaceae</taxon>
        <taxon>Leucocoprinus</taxon>
    </lineage>
</organism>
<proteinExistence type="predicted"/>
<keyword evidence="2" id="KW-0732">Signal</keyword>
<keyword evidence="4" id="KW-1185">Reference proteome</keyword>
<evidence type="ECO:0000313" key="4">
    <source>
        <dbReference type="Proteomes" id="UP001213000"/>
    </source>
</evidence>
<feature type="chain" id="PRO_5041990538" description="Extracellular membrane protein CFEM domain-containing protein" evidence="2">
    <location>
        <begin position="22"/>
        <end position="198"/>
    </location>
</feature>
<comment type="caution">
    <text evidence="3">The sequence shown here is derived from an EMBL/GenBank/DDBJ whole genome shotgun (WGS) entry which is preliminary data.</text>
</comment>
<evidence type="ECO:0000256" key="1">
    <source>
        <dbReference type="SAM" id="MobiDB-lite"/>
    </source>
</evidence>
<accession>A0AAD5Z0A1</accession>
<dbReference type="AlphaFoldDB" id="A0AAD5Z0A1"/>
<sequence>MFAAFPHLFNFLVFLVTLVQATTVTDIHRLVLRQTGTSGTATPQLTPSDVPAQCQASCLQLNSLADGSCTTPSCFCGSKISSELSTCLACILNTQGGGSSEASSCQTIYDKYASACNTAGQTVPSFKCNVANTGGSASDAVFPTASSGLDGPSASSVPNNGNTGSGGDSDDASGLFGGGSNSGGLSGGSNTGKCQRRK</sequence>